<name>A0A3M6QVF1_9BURK</name>
<evidence type="ECO:0000313" key="1">
    <source>
        <dbReference type="EMBL" id="RMX06988.1"/>
    </source>
</evidence>
<protein>
    <submittedName>
        <fullName evidence="1">IS5/IS1182 family transposase</fullName>
    </submittedName>
</protein>
<comment type="caution">
    <text evidence="1">The sequence shown here is derived from an EMBL/GenBank/DDBJ whole genome shotgun (WGS) entry which is preliminary data.</text>
</comment>
<accession>A0A3M6QVF1</accession>
<dbReference type="Proteomes" id="UP000275180">
    <property type="component" value="Unassembled WGS sequence"/>
</dbReference>
<organism evidence="1 2">
    <name type="scientific">Vandammella animalimorsus</name>
    <dbReference type="NCBI Taxonomy" id="2029117"/>
    <lineage>
        <taxon>Bacteria</taxon>
        <taxon>Pseudomonadati</taxon>
        <taxon>Pseudomonadota</taxon>
        <taxon>Betaproteobacteria</taxon>
        <taxon>Burkholderiales</taxon>
        <taxon>Comamonadaceae</taxon>
        <taxon>Vandammella</taxon>
    </lineage>
</organism>
<proteinExistence type="predicted"/>
<reference evidence="1 2" key="1">
    <citation type="submission" date="2018-10" db="EMBL/GenBank/DDBJ databases">
        <title>Comamonadaceae CDC group NO-1 genome sequencing and assembly.</title>
        <authorList>
            <person name="Bernier A.-M."/>
            <person name="Bernard K."/>
        </authorList>
    </citation>
    <scope>NUCLEOTIDE SEQUENCE [LARGE SCALE GENOMIC DNA]</scope>
    <source>
        <strain evidence="1 2">NML180582</strain>
    </source>
</reference>
<gene>
    <name evidence="1" type="ORF">EBQ34_15005</name>
</gene>
<dbReference type="AlphaFoldDB" id="A0A3M6QVF1"/>
<feature type="non-terminal residue" evidence="1">
    <location>
        <position position="1"/>
    </location>
</feature>
<dbReference type="EMBL" id="RDQJ01000064">
    <property type="protein sequence ID" value="RMX06988.1"/>
    <property type="molecule type" value="Genomic_DNA"/>
</dbReference>
<sequence length="37" mass="4210">AACYNIKRLARMLEEGVDPFFKTRPSKTDLRPQTANA</sequence>
<evidence type="ECO:0000313" key="2">
    <source>
        <dbReference type="Proteomes" id="UP000275180"/>
    </source>
</evidence>